<dbReference type="PROSITE" id="PS50082">
    <property type="entry name" value="WD_REPEATS_2"/>
    <property type="match status" value="13"/>
</dbReference>
<dbReference type="Pfam" id="PF20703">
    <property type="entry name" value="nSTAND1"/>
    <property type="match status" value="1"/>
</dbReference>
<sequence length="1721" mass="189200">MPQGIRVSRTIRALTTGEGKLWLLLVGVNQYQDRALPPLRFCAPDCQGIGEALLEATRTFPNKQLLWHHDYATDLPTRKAVDASLERLIAEAGPQDTVLFYFCGHGAIDAASRQAVLCLADTRLADLCGSGLTMRRLLESLGRCRAAQQLVWLDACHSGGLSLRNREQTAEALPAGTILGMEELLRERAAQSRGFYALLACEQSQQSWEFPGLGHGVFTYFLIRGLRGEAANARGLIEMDGLYRYVYHQTLRYIDNINQQSRLENLQKLRRGGELHPEYALQVPKRIVEGVGELILGVRPTDPQPLHLRRALVINGLAGEEETPLALSKLLSQQGGFEVKYWNRRSGADPAQVREMLRSGLRLNSTLPTFASSAETLLIYLRGRLETSAEGESWLVLGDGVRVSLLWLRRQMHGQGGGQQLVVLDCPGSIEILEQWVEVLRVAPQRTQCLIAGAAADPEAFSRALLDALEASEPQGGLSAAKWASQLQQAVAGTGTGLFVELSGPPGVIEVLPTNLAASGEGVPMDLGVCPYMGLRAFGEEDAPYFYGRETLTQELLQHLAGESFLAVVGASGSGKSSVVHAGLVAQLRLGRQLPGSQSWWVQGFRPGAHPLEALSWRLADATDQHERHRRQQQIEGLLHLGADGLVQWLRTRPEPMVVLVVDQFEELFTLASATDRQIFLDVLLGALACAADRFKLVITVRADFIAPCLEVAALAPLVQAASALVPPCLSEEEYRSLIVKPAHKVGLGVEPELVEVLLQELNQSPGELPLLEFVLEQLWEKRQNSQLTLSAYQQEIGGLKGALETKAQAIYGALGPEGQACARWIFLSLTQLGEGTEDTRRRILRSELVVARYPEQLVSQTLQALTAAKLVVVGLSESTPAGRSRGSAPAAEPEPLDAFKQQVTVEVAHEVLIRYWSTLRWWLEENRARLRLQRQIEQAAALWKQRDQQPDFLLRGVRLAEAEEIYTHHSDELSHEVQAFIEACLEEKHKQKQQEKNQLRRAQMVALVMVVLGITASSFAALAYWQTQKSQLSEIAALNASAEGYLASHRELESLIASIKAEKLLQKTIGANEELRVQTESTLQGILGNISEFNRLVGHKSWISSIAHSPDGKAIASASADKTVKIWNSNGTSFKTLFTDTSDVRAVSYSPDGRLIATGNLNGGLNLWLAEGKWLRFIPAHVQRITGLSFSPDGQKIVTSSYDGTIKVWRINGKLIKTLTGHNDKVIDVAFSPDGKWIASASADKTVKVWRDDGILSKTLKGHTEQIESVTFSPNSQMIATASVDKTVKLWQLNGVLIRTVRGHTDGVYDVVFSQDGQTFATGSSDRTIMLWHVDGTLIRTLRGHSASVNSLSFGRSDRTLVTGGDDSNLRIWKLSNFNTSFQAFENPVRSIALGPQEQFLIAGGSDGTIKIWGNNGRQISTLRGHIRTVHDISISPDKKMIASAGWDKTIKLWHTSGELIQTLREHSRPVFSVAISPNGQYLVSAGADKNIIVWKADGTKLRVLKGHSSEVNRVFFTASGQEIISGGADGKLILWNIDGSKKRTIEDRGNSLRSLSISPDGRIIAVGSVDGHFKLWHKDGRLLWQTVAHETEIRSIAYSPDGALIATAAGNDIKLWKPNGTLFRILKSRAEAVNSVLFSSNSKIIYASDEKGQIITFSNWESRPDILIERGCEWLTNYLHSQRIAAKGDERLCKDSVAKQAAQSNPRFASTTFRSSAES</sequence>
<organism evidence="6 7">
    <name type="scientific">Gloeobacter violaceus (strain ATCC 29082 / PCC 7421)</name>
    <dbReference type="NCBI Taxonomy" id="251221"/>
    <lineage>
        <taxon>Bacteria</taxon>
        <taxon>Bacillati</taxon>
        <taxon>Cyanobacteriota</taxon>
        <taxon>Cyanophyceae</taxon>
        <taxon>Gloeobacterales</taxon>
        <taxon>Gloeobacteraceae</taxon>
        <taxon>Gloeobacter</taxon>
    </lineage>
</organism>
<feature type="repeat" description="WD" evidence="3">
    <location>
        <begin position="1506"/>
        <end position="1547"/>
    </location>
</feature>
<feature type="repeat" description="WD" evidence="3">
    <location>
        <begin position="1465"/>
        <end position="1497"/>
    </location>
</feature>
<feature type="repeat" description="WD" evidence="3">
    <location>
        <begin position="1588"/>
        <end position="1619"/>
    </location>
</feature>
<proteinExistence type="predicted"/>
<evidence type="ECO:0000259" key="4">
    <source>
        <dbReference type="Pfam" id="PF00656"/>
    </source>
</evidence>
<feature type="repeat" description="WD" evidence="3">
    <location>
        <begin position="1179"/>
        <end position="1213"/>
    </location>
</feature>
<dbReference type="eggNOG" id="COG0419">
    <property type="taxonomic scope" value="Bacteria"/>
</dbReference>
<keyword evidence="2" id="KW-0677">Repeat</keyword>
<dbReference type="PANTHER" id="PTHR19879">
    <property type="entry name" value="TRANSCRIPTION INITIATION FACTOR TFIID"/>
    <property type="match status" value="1"/>
</dbReference>
<dbReference type="InterPro" id="IPR011600">
    <property type="entry name" value="Pept_C14_caspase"/>
</dbReference>
<dbReference type="eggNOG" id="COG2319">
    <property type="taxonomic scope" value="Bacteria"/>
</dbReference>
<dbReference type="OrthoDB" id="414840at2"/>
<evidence type="ECO:0000313" key="6">
    <source>
        <dbReference type="EMBL" id="BAC90185.1"/>
    </source>
</evidence>
<dbReference type="SUPFAM" id="SSF52129">
    <property type="entry name" value="Caspase-like"/>
    <property type="match status" value="1"/>
</dbReference>
<evidence type="ECO:0000256" key="1">
    <source>
        <dbReference type="ARBA" id="ARBA00022574"/>
    </source>
</evidence>
<dbReference type="GO" id="GO:0004197">
    <property type="term" value="F:cysteine-type endopeptidase activity"/>
    <property type="evidence" value="ECO:0007669"/>
    <property type="project" value="InterPro"/>
</dbReference>
<dbReference type="Pfam" id="PF00400">
    <property type="entry name" value="WD40"/>
    <property type="match status" value="13"/>
</dbReference>
<feature type="repeat" description="WD" evidence="3">
    <location>
        <begin position="1424"/>
        <end position="1455"/>
    </location>
</feature>
<dbReference type="InterPro" id="IPR027417">
    <property type="entry name" value="P-loop_NTPase"/>
</dbReference>
<dbReference type="InterPro" id="IPR020472">
    <property type="entry name" value="WD40_PAC1"/>
</dbReference>
<dbReference type="GO" id="GO:0006508">
    <property type="term" value="P:proteolysis"/>
    <property type="evidence" value="ECO:0007669"/>
    <property type="project" value="InterPro"/>
</dbReference>
<feature type="repeat" description="WD" evidence="3">
    <location>
        <begin position="1383"/>
        <end position="1414"/>
    </location>
</feature>
<feature type="repeat" description="WD" evidence="3">
    <location>
        <begin position="1547"/>
        <end position="1578"/>
    </location>
</feature>
<dbReference type="InterPro" id="IPR015943">
    <property type="entry name" value="WD40/YVTN_repeat-like_dom_sf"/>
</dbReference>
<name>Q7NID9_GLOVI</name>
<feature type="repeat" description="WD" evidence="3">
    <location>
        <begin position="1138"/>
        <end position="1169"/>
    </location>
</feature>
<feature type="domain" description="Novel STAND NTPase 1" evidence="5">
    <location>
        <begin position="531"/>
        <end position="951"/>
    </location>
</feature>
<dbReference type="EMBL" id="BA000045">
    <property type="protein sequence ID" value="BAC90185.1"/>
    <property type="molecule type" value="Genomic_DNA"/>
</dbReference>
<dbReference type="SUPFAM" id="SSF52540">
    <property type="entry name" value="P-loop containing nucleoside triphosphate hydrolases"/>
    <property type="match status" value="1"/>
</dbReference>
<feature type="domain" description="Peptidase C14 caspase" evidence="4">
    <location>
        <begin position="23"/>
        <end position="230"/>
    </location>
</feature>
<dbReference type="SUPFAM" id="SSF50978">
    <property type="entry name" value="WD40 repeat-like"/>
    <property type="match status" value="3"/>
</dbReference>
<dbReference type="Pfam" id="PF00656">
    <property type="entry name" value="Peptidase_C14"/>
    <property type="match status" value="1"/>
</dbReference>
<evidence type="ECO:0000256" key="2">
    <source>
        <dbReference type="ARBA" id="ARBA00022737"/>
    </source>
</evidence>
<dbReference type="InterPro" id="IPR001680">
    <property type="entry name" value="WD40_rpt"/>
</dbReference>
<dbReference type="SMART" id="SM00320">
    <property type="entry name" value="WD40"/>
    <property type="match status" value="14"/>
</dbReference>
<dbReference type="Gene3D" id="2.130.10.10">
    <property type="entry name" value="YVTN repeat-like/Quinoprotein amine dehydrogenase"/>
    <property type="match status" value="2"/>
</dbReference>
<dbReference type="InParanoid" id="Q7NID9"/>
<dbReference type="MEROPS" id="C14.A07"/>
<dbReference type="PANTHER" id="PTHR19879:SF9">
    <property type="entry name" value="TRANSCRIPTION INITIATION FACTOR TFIID SUBUNIT 5"/>
    <property type="match status" value="1"/>
</dbReference>
<dbReference type="InterPro" id="IPR049052">
    <property type="entry name" value="nSTAND1"/>
</dbReference>
<dbReference type="HOGENOM" id="CLU_002352_0_0_3"/>
<dbReference type="InterPro" id="IPR036322">
    <property type="entry name" value="WD40_repeat_dom_sf"/>
</dbReference>
<dbReference type="PhylomeDB" id="Q7NID9"/>
<feature type="repeat" description="WD" evidence="3">
    <location>
        <begin position="1343"/>
        <end position="1384"/>
    </location>
</feature>
<dbReference type="RefSeq" id="WP_011142241.1">
    <property type="nucleotide sequence ID" value="NC_005125.1"/>
</dbReference>
<dbReference type="PROSITE" id="PS00678">
    <property type="entry name" value="WD_REPEATS_1"/>
    <property type="match status" value="1"/>
</dbReference>
<keyword evidence="1 3" id="KW-0853">WD repeat</keyword>
<feature type="repeat" description="WD" evidence="3">
    <location>
        <begin position="1302"/>
        <end position="1336"/>
    </location>
</feature>
<evidence type="ECO:0000256" key="3">
    <source>
        <dbReference type="PROSITE-ProRule" id="PRU00221"/>
    </source>
</evidence>
<reference evidence="6 7" key="1">
    <citation type="journal article" date="2003" name="DNA Res.">
        <title>Complete genome structure of Gloeobacter violaceus PCC 7421, a cyanobacterium that lacks thylakoids.</title>
        <authorList>
            <person name="Nakamura Y."/>
            <person name="Kaneko T."/>
            <person name="Sato S."/>
            <person name="Mimuro M."/>
            <person name="Miyashita H."/>
            <person name="Tsuchiya T."/>
            <person name="Sasamoto S."/>
            <person name="Watanabe A."/>
            <person name="Kawashima K."/>
            <person name="Kishida Y."/>
            <person name="Kiyokawa C."/>
            <person name="Kohara M."/>
            <person name="Matsumoto M."/>
            <person name="Matsuno A."/>
            <person name="Nakazaki N."/>
            <person name="Shimpo S."/>
            <person name="Takeuchi C."/>
            <person name="Yamada M."/>
            <person name="Tabata S."/>
        </authorList>
    </citation>
    <scope>NUCLEOTIDE SEQUENCE [LARGE SCALE GENOMIC DNA]</scope>
    <source>
        <strain evidence="7">ATCC 29082 / PCC 7421</strain>
    </source>
</reference>
<evidence type="ECO:0000313" key="7">
    <source>
        <dbReference type="Proteomes" id="UP000000557"/>
    </source>
</evidence>
<dbReference type="PROSITE" id="PS50294">
    <property type="entry name" value="WD_REPEATS_REGION"/>
    <property type="match status" value="12"/>
</dbReference>
<dbReference type="eggNOG" id="COG4249">
    <property type="taxonomic scope" value="Bacteria"/>
</dbReference>
<feature type="repeat" description="WD" evidence="3">
    <location>
        <begin position="1220"/>
        <end position="1251"/>
    </location>
</feature>
<accession>Q7NID9</accession>
<reference evidence="6 7" key="2">
    <citation type="journal article" date="2003" name="DNA Res.">
        <title>Complete genome structure of Gloeobacter violaceus PCC 7421, a cyanobacterium that lacks thylakoids (supplement).</title>
        <authorList>
            <person name="Nakamura Y."/>
            <person name="Kaneko T."/>
            <person name="Sato S."/>
            <person name="Mimuro M."/>
            <person name="Miyashita H."/>
            <person name="Tsuchiya T."/>
            <person name="Sasamoto S."/>
            <person name="Watanabe A."/>
            <person name="Kawashima K."/>
            <person name="Kishida Y."/>
            <person name="Kiyokawa C."/>
            <person name="Kohara M."/>
            <person name="Matsumoto M."/>
            <person name="Matsuno A."/>
            <person name="Nakazaki N."/>
            <person name="Shimpo S."/>
            <person name="Takeuchi C."/>
            <person name="Yamada M."/>
            <person name="Tabata S."/>
        </authorList>
    </citation>
    <scope>NUCLEOTIDE SEQUENCE [LARGE SCALE GENOMIC DNA]</scope>
    <source>
        <strain evidence="7">ATCC 29082 / PCC 7421</strain>
    </source>
</reference>
<dbReference type="CDD" id="cd00200">
    <property type="entry name" value="WD40"/>
    <property type="match status" value="3"/>
</dbReference>
<feature type="repeat" description="WD" evidence="3">
    <location>
        <begin position="1261"/>
        <end position="1295"/>
    </location>
</feature>
<dbReference type="STRING" id="251221.gene:10759739"/>
<protein>
    <submittedName>
        <fullName evidence="6">WD-repeat protein</fullName>
    </submittedName>
</protein>
<gene>
    <name evidence="6" type="ordered locus">glr2244</name>
</gene>
<dbReference type="Gene3D" id="3.40.50.1460">
    <property type="match status" value="1"/>
</dbReference>
<dbReference type="Proteomes" id="UP000000557">
    <property type="component" value="Chromosome"/>
</dbReference>
<dbReference type="EnsemblBacteria" id="BAC90185">
    <property type="protein sequence ID" value="BAC90185"/>
    <property type="gene ID" value="BAC90185"/>
</dbReference>
<dbReference type="InterPro" id="IPR019775">
    <property type="entry name" value="WD40_repeat_CS"/>
</dbReference>
<evidence type="ECO:0000259" key="5">
    <source>
        <dbReference type="Pfam" id="PF20703"/>
    </source>
</evidence>
<dbReference type="PRINTS" id="PR00320">
    <property type="entry name" value="GPROTEINBRPT"/>
</dbReference>
<dbReference type="KEGG" id="gvi:glr2244"/>
<feature type="repeat" description="WD" evidence="3">
    <location>
        <begin position="1097"/>
        <end position="1129"/>
    </location>
</feature>
<dbReference type="InterPro" id="IPR029030">
    <property type="entry name" value="Caspase-like_dom_sf"/>
</dbReference>
<keyword evidence="7" id="KW-1185">Reference proteome</keyword>